<organism evidence="2 3">
    <name type="scientific">Nocardia tenerifensis</name>
    <dbReference type="NCBI Taxonomy" id="228006"/>
    <lineage>
        <taxon>Bacteria</taxon>
        <taxon>Bacillati</taxon>
        <taxon>Actinomycetota</taxon>
        <taxon>Actinomycetes</taxon>
        <taxon>Mycobacteriales</taxon>
        <taxon>Nocardiaceae</taxon>
        <taxon>Nocardia</taxon>
    </lineage>
</organism>
<keyword evidence="1" id="KW-1133">Transmembrane helix</keyword>
<protein>
    <submittedName>
        <fullName evidence="2">Uncharacterized protein</fullName>
    </submittedName>
</protein>
<keyword evidence="3" id="KW-1185">Reference proteome</keyword>
<feature type="transmembrane region" description="Helical" evidence="1">
    <location>
        <begin position="51"/>
        <end position="72"/>
    </location>
</feature>
<evidence type="ECO:0000313" key="3">
    <source>
        <dbReference type="Proteomes" id="UP000247569"/>
    </source>
</evidence>
<proteinExistence type="predicted"/>
<keyword evidence="1" id="KW-0812">Transmembrane</keyword>
<dbReference type="Proteomes" id="UP000247569">
    <property type="component" value="Unassembled WGS sequence"/>
</dbReference>
<evidence type="ECO:0000256" key="1">
    <source>
        <dbReference type="SAM" id="Phobius"/>
    </source>
</evidence>
<keyword evidence="1" id="KW-0472">Membrane</keyword>
<dbReference type="AlphaFoldDB" id="A0A318JMD6"/>
<name>A0A318JMD6_9NOCA</name>
<dbReference type="RefSeq" id="WP_040736713.1">
    <property type="nucleotide sequence ID" value="NZ_QJKF01000021.1"/>
</dbReference>
<sequence>MQATLFLLLVISLLIVVLSVLGGSSLRVRRRRIPNTPEAQPDRSSVWTSPVWNVVGVIAGVVGTIASIIGLLK</sequence>
<reference evidence="2 3" key="1">
    <citation type="submission" date="2018-05" db="EMBL/GenBank/DDBJ databases">
        <title>Genomic Encyclopedia of Type Strains, Phase IV (KMG-IV): sequencing the most valuable type-strain genomes for metagenomic binning, comparative biology and taxonomic classification.</title>
        <authorList>
            <person name="Goeker M."/>
        </authorList>
    </citation>
    <scope>NUCLEOTIDE SEQUENCE [LARGE SCALE GENOMIC DNA]</scope>
    <source>
        <strain evidence="2 3">DSM 44704</strain>
    </source>
</reference>
<dbReference type="EMBL" id="QJKF01000021">
    <property type="protein sequence ID" value="PXX55538.1"/>
    <property type="molecule type" value="Genomic_DNA"/>
</dbReference>
<gene>
    <name evidence="2" type="ORF">DFR70_1213</name>
</gene>
<comment type="caution">
    <text evidence="2">The sequence shown here is derived from an EMBL/GenBank/DDBJ whole genome shotgun (WGS) entry which is preliminary data.</text>
</comment>
<accession>A0A318JMD6</accession>
<evidence type="ECO:0000313" key="2">
    <source>
        <dbReference type="EMBL" id="PXX55538.1"/>
    </source>
</evidence>